<dbReference type="EMBL" id="WABS01000057">
    <property type="protein sequence ID" value="MBI0556875.1"/>
    <property type="molecule type" value="Genomic_DNA"/>
</dbReference>
<keyword evidence="3" id="KW-0238">DNA-binding</keyword>
<reference evidence="7" key="1">
    <citation type="submission" date="2023-07" db="EMBL/GenBank/DDBJ databases">
        <title>Identification of Pectobacterium versatile causing blackleg of potato from New York State with a whole genome sequencing approach.</title>
        <authorList>
            <person name="Ma X."/>
            <person name="Swingle B."/>
        </authorList>
    </citation>
    <scope>NUCLEOTIDE SEQUENCE [LARGE SCALE GENOMIC DNA]</scope>
    <source>
        <strain evidence="7">NY1588A</strain>
    </source>
</reference>
<dbReference type="Pfam" id="PF01546">
    <property type="entry name" value="Peptidase_M20"/>
    <property type="match status" value="1"/>
</dbReference>
<dbReference type="SUPFAM" id="SSF55031">
    <property type="entry name" value="Bacterial exopeptidase dimerisation domain"/>
    <property type="match status" value="1"/>
</dbReference>
<keyword evidence="1" id="KW-0479">Metal-binding</keyword>
<dbReference type="PROSITE" id="PS00622">
    <property type="entry name" value="HTH_LUXR_1"/>
    <property type="match status" value="1"/>
</dbReference>
<organism evidence="6 7">
    <name type="scientific">Pectobacterium parmentieri</name>
    <dbReference type="NCBI Taxonomy" id="1905730"/>
    <lineage>
        <taxon>Bacteria</taxon>
        <taxon>Pseudomonadati</taxon>
        <taxon>Pseudomonadota</taxon>
        <taxon>Gammaproteobacteria</taxon>
        <taxon>Enterobacterales</taxon>
        <taxon>Pectobacteriaceae</taxon>
        <taxon>Pectobacterium</taxon>
    </lineage>
</organism>
<evidence type="ECO:0000256" key="4">
    <source>
        <dbReference type="ARBA" id="ARBA00023285"/>
    </source>
</evidence>
<proteinExistence type="predicted"/>
<name>A0ABS0S769_PECPM</name>
<dbReference type="SUPFAM" id="SSF53187">
    <property type="entry name" value="Zn-dependent exopeptidases"/>
    <property type="match status" value="1"/>
</dbReference>
<dbReference type="InterPro" id="IPR050072">
    <property type="entry name" value="Peptidase_M20A"/>
</dbReference>
<dbReference type="InterPro" id="IPR016032">
    <property type="entry name" value="Sig_transdc_resp-reg_C-effctor"/>
</dbReference>
<dbReference type="PRINTS" id="PR00038">
    <property type="entry name" value="HTHLUXR"/>
</dbReference>
<dbReference type="PANTHER" id="PTHR43808">
    <property type="entry name" value="ACETYLORNITHINE DEACETYLASE"/>
    <property type="match status" value="1"/>
</dbReference>
<evidence type="ECO:0000259" key="5">
    <source>
        <dbReference type="PROSITE" id="PS50043"/>
    </source>
</evidence>
<evidence type="ECO:0000256" key="2">
    <source>
        <dbReference type="ARBA" id="ARBA00022801"/>
    </source>
</evidence>
<dbReference type="GeneID" id="45850191"/>
<dbReference type="Pfam" id="PF00196">
    <property type="entry name" value="GerE"/>
    <property type="match status" value="1"/>
</dbReference>
<dbReference type="Pfam" id="PF07687">
    <property type="entry name" value="M20_dimer"/>
    <property type="match status" value="1"/>
</dbReference>
<dbReference type="PROSITE" id="PS50043">
    <property type="entry name" value="HTH_LUXR_2"/>
    <property type="match status" value="1"/>
</dbReference>
<dbReference type="CDD" id="cd06170">
    <property type="entry name" value="LuxR_C_like"/>
    <property type="match status" value="1"/>
</dbReference>
<keyword evidence="7" id="KW-1185">Reference proteome</keyword>
<accession>A0ABS0S769</accession>
<dbReference type="InterPro" id="IPR011650">
    <property type="entry name" value="Peptidase_M20_dimer"/>
</dbReference>
<dbReference type="Gene3D" id="1.10.10.10">
    <property type="entry name" value="Winged helix-like DNA-binding domain superfamily/Winged helix DNA-binding domain"/>
    <property type="match status" value="1"/>
</dbReference>
<dbReference type="Gene3D" id="3.40.630.10">
    <property type="entry name" value="Zn peptidases"/>
    <property type="match status" value="1"/>
</dbReference>
<feature type="domain" description="HTH luxR-type" evidence="5">
    <location>
        <begin position="420"/>
        <end position="484"/>
    </location>
</feature>
<gene>
    <name evidence="6" type="ORF">F6Q06_20660</name>
</gene>
<dbReference type="RefSeq" id="WP_127087862.1">
    <property type="nucleotide sequence ID" value="NC_017845.1"/>
</dbReference>
<dbReference type="InterPro" id="IPR036264">
    <property type="entry name" value="Bact_exopeptidase_dim_dom"/>
</dbReference>
<dbReference type="NCBIfam" id="NF010589">
    <property type="entry name" value="PRK13983.1"/>
    <property type="match status" value="1"/>
</dbReference>
<dbReference type="SUPFAM" id="SSF46894">
    <property type="entry name" value="C-terminal effector domain of the bipartite response regulators"/>
    <property type="match status" value="1"/>
</dbReference>
<evidence type="ECO:0000313" key="6">
    <source>
        <dbReference type="EMBL" id="MBI0556875.1"/>
    </source>
</evidence>
<evidence type="ECO:0000313" key="7">
    <source>
        <dbReference type="Proteomes" id="UP001194579"/>
    </source>
</evidence>
<keyword evidence="4" id="KW-0170">Cobalt</keyword>
<dbReference type="InterPro" id="IPR036388">
    <property type="entry name" value="WH-like_DNA-bd_sf"/>
</dbReference>
<comment type="caution">
    <text evidence="6">The sequence shown here is derived from an EMBL/GenBank/DDBJ whole genome shotgun (WGS) entry which is preliminary data.</text>
</comment>
<dbReference type="Proteomes" id="UP001194579">
    <property type="component" value="Unassembled WGS sequence"/>
</dbReference>
<dbReference type="InterPro" id="IPR002933">
    <property type="entry name" value="Peptidase_M20"/>
</dbReference>
<dbReference type="PANTHER" id="PTHR43808:SF32">
    <property type="entry name" value="ARGE_DAPE-RELATED DEACYLASE"/>
    <property type="match status" value="1"/>
</dbReference>
<dbReference type="SMART" id="SM00421">
    <property type="entry name" value="HTH_LUXR"/>
    <property type="match status" value="1"/>
</dbReference>
<evidence type="ECO:0000256" key="1">
    <source>
        <dbReference type="ARBA" id="ARBA00022723"/>
    </source>
</evidence>
<sequence>MNKLLSFIAQREGEAINLHRELVRRPAINPEHGGEGEETKARWIEEWLYHNGLCRVQRMDALDVQANNKLRPNLVAHFLPPECKHTLWLVTHMDIAAPGPLEHWVSDPFILRVDGDRLYGRGVEDNNQGIVSALLLLDAVKQLKITPPMGIGIIFTSAGITDYTKGIGHILNKTPQLFRTDDLIVVPDYGNENGSIIEIGEKRNAWVRIDVKGREYHAGFSEGPNCFEAAARFIYRLKHVRRRHACPDPFFFPPTSTITPTHSETNCTGLNHVPANFVFYLDIRLMPNCGLELVMEDLQQLARLIEKQEKVLFTFSYVEITPDAPITSGHSPVIRILSDAIEKELGVTPRLVGVGGVTMVSVIRSLGLPVAVWGIQQSSKNQINESISLKAQLEQTRIFARMLYASPLKLSKVTVSQSLPCEGAKNITPAEQSVAMLVGLGMNNENIGEQLNLSVNTIRTHLKNLYRKTGARNRRELQRLFILK</sequence>
<dbReference type="Gene3D" id="3.30.70.360">
    <property type="match status" value="1"/>
</dbReference>
<keyword evidence="2" id="KW-0378">Hydrolase</keyword>
<evidence type="ECO:0000256" key="3">
    <source>
        <dbReference type="ARBA" id="ARBA00023125"/>
    </source>
</evidence>
<dbReference type="InterPro" id="IPR000792">
    <property type="entry name" value="Tscrpt_reg_LuxR_C"/>
</dbReference>
<protein>
    <submittedName>
        <fullName evidence="6">M20 family metallo-hydrolase</fullName>
    </submittedName>
</protein>